<sequence length="795" mass="87176">MTDKLVATLDKAGVRRISTDLWGIFFEDISYSGDGGLNSELVQNGAFEYNRADSADWSNYTAWRKIVPTGSFAAFAVGEKAPVAVENPHYATVEIGSVDGGSPALENLGFDGMVFRAGETYHFSVWTRVHGNELPLTVSLRGDHGDPLAEANLVAPESYACGDWSWLQATLTIPAREDTAKNDELPVVATQGTLRIAFDQPGTIDLDFISCEPQTTYQGLEHFRPDLVKALADLHPRFMRFPGGCITHGLGMSNMYHWNATIGDVEHRPHNFNVWGYHQSFRIGFYEYFRLCETIGAKPLPVLPAGVSCQNTSQGPVPVAQEDMPAYIDEVLGLIDFCNADPAANAWAAKRAEMGHPEPFGLEYLGIGNEDLIDDVFKNRFQQIFDAVKREHPEITVVGTVGPAPSGQDYEQGWAYAREAGIPIVDEHSYQAPSWWFHNLDHYDHTDRKGPKVYLGEYGSWGTGLINGLSEAAFMSRMEFNGDVVHMASYAPLFCKHGHGSWNPDLIYFDNERTYLPCSYWVQRMYATTTADTAWPVAIDGPTTFRRELPNTIGLALGGGAHADFRDFSIETADGQRVDLPDVEYRGSGMTLPVDITADAYTIRATVTYYTGMWGVQISSGDLAGKDRNRVSLGRGFALQVVRDGSGYNIGGTETSMDAVRPGTVWHMRIDVADRGESMKLYIDDQLVAEGREVADEPRRTVTVSRDSSAGVDYVRIVNALPDAVDVDLTQVLDELGVPAESRAVVAATVLAGDDPYTGQEPVGSESPQPTAHEVNLAAGTYAAPAWSFTTLAIR</sequence>
<evidence type="ECO:0000256" key="2">
    <source>
        <dbReference type="ARBA" id="ARBA00007186"/>
    </source>
</evidence>
<dbReference type="InterPro" id="IPR051563">
    <property type="entry name" value="Glycosyl_Hydrolase_51"/>
</dbReference>
<dbReference type="Gene3D" id="3.20.20.80">
    <property type="entry name" value="Glycosidases"/>
    <property type="match status" value="1"/>
</dbReference>
<dbReference type="Pfam" id="PF06964">
    <property type="entry name" value="Alpha-L-AF_C"/>
    <property type="match status" value="1"/>
</dbReference>
<evidence type="ECO:0000256" key="4">
    <source>
        <dbReference type="ARBA" id="ARBA00022729"/>
    </source>
</evidence>
<dbReference type="InterPro" id="IPR055235">
    <property type="entry name" value="ASD1_cat"/>
</dbReference>
<feature type="domain" description="Alpha-L-arabinofuranosidase C-terminal" evidence="6">
    <location>
        <begin position="456"/>
        <end position="788"/>
    </location>
</feature>
<evidence type="ECO:0000256" key="5">
    <source>
        <dbReference type="ARBA" id="ARBA00022801"/>
    </source>
</evidence>
<comment type="similarity">
    <text evidence="2">Belongs to the glycosyl hydrolase 51 family.</text>
</comment>
<dbReference type="PANTHER" id="PTHR31776:SF26">
    <property type="entry name" value="SECRETED ARABINOSIDASE"/>
    <property type="match status" value="1"/>
</dbReference>
<dbReference type="GO" id="GO:0046373">
    <property type="term" value="P:L-arabinose metabolic process"/>
    <property type="evidence" value="ECO:0007669"/>
    <property type="project" value="InterPro"/>
</dbReference>
<evidence type="ECO:0000256" key="1">
    <source>
        <dbReference type="ARBA" id="ARBA00001462"/>
    </source>
</evidence>
<gene>
    <name evidence="7" type="ORF">GFD25_01920</name>
</gene>
<dbReference type="InterPro" id="IPR010720">
    <property type="entry name" value="Alpha-L-AF_C"/>
</dbReference>
<organism evidence="7 8">
    <name type="scientific">Bifidobacterium aerophilum</name>
    <dbReference type="NCBI Taxonomy" id="1798155"/>
    <lineage>
        <taxon>Bacteria</taxon>
        <taxon>Bacillati</taxon>
        <taxon>Actinomycetota</taxon>
        <taxon>Actinomycetes</taxon>
        <taxon>Bifidobacteriales</taxon>
        <taxon>Bifidobacteriaceae</taxon>
        <taxon>Bifidobacterium</taxon>
    </lineage>
</organism>
<protein>
    <recommendedName>
        <fullName evidence="3">non-reducing end alpha-L-arabinofuranosidase</fullName>
        <ecNumber evidence="3">3.2.1.55</ecNumber>
    </recommendedName>
</protein>
<dbReference type="PANTHER" id="PTHR31776">
    <property type="entry name" value="ALPHA-L-ARABINOFURANOSIDASE 1"/>
    <property type="match status" value="1"/>
</dbReference>
<comment type="catalytic activity">
    <reaction evidence="1">
        <text>Hydrolysis of terminal non-reducing alpha-L-arabinofuranoside residues in alpha-L-arabinosides.</text>
        <dbReference type="EC" id="3.2.1.55"/>
    </reaction>
</comment>
<accession>A0A6N9Z373</accession>
<keyword evidence="8" id="KW-1185">Reference proteome</keyword>
<evidence type="ECO:0000259" key="6">
    <source>
        <dbReference type="SMART" id="SM00813"/>
    </source>
</evidence>
<dbReference type="AlphaFoldDB" id="A0A6N9Z373"/>
<dbReference type="Proteomes" id="UP000469194">
    <property type="component" value="Unassembled WGS sequence"/>
</dbReference>
<dbReference type="EMBL" id="WHZW01000003">
    <property type="protein sequence ID" value="NEG88784.1"/>
    <property type="molecule type" value="Genomic_DNA"/>
</dbReference>
<dbReference type="SUPFAM" id="SSF51445">
    <property type="entry name" value="(Trans)glycosidases"/>
    <property type="match status" value="1"/>
</dbReference>
<evidence type="ECO:0000313" key="7">
    <source>
        <dbReference type="EMBL" id="NEG88784.1"/>
    </source>
</evidence>
<comment type="caution">
    <text evidence="7">The sequence shown here is derived from an EMBL/GenBank/DDBJ whole genome shotgun (WGS) entry which is preliminary data.</text>
</comment>
<dbReference type="Gene3D" id="2.60.120.260">
    <property type="entry name" value="Galactose-binding domain-like"/>
    <property type="match status" value="1"/>
</dbReference>
<dbReference type="InterPro" id="IPR017853">
    <property type="entry name" value="GH"/>
</dbReference>
<evidence type="ECO:0000313" key="8">
    <source>
        <dbReference type="Proteomes" id="UP000469194"/>
    </source>
</evidence>
<dbReference type="SMART" id="SM00813">
    <property type="entry name" value="Alpha-L-AF_C"/>
    <property type="match status" value="1"/>
</dbReference>
<dbReference type="GO" id="GO:0046556">
    <property type="term" value="F:alpha-L-arabinofuranosidase activity"/>
    <property type="evidence" value="ECO:0007669"/>
    <property type="project" value="UniProtKB-EC"/>
</dbReference>
<name>A0A6N9Z373_9BIFI</name>
<dbReference type="Pfam" id="PF22848">
    <property type="entry name" value="ASD1_dom"/>
    <property type="match status" value="1"/>
</dbReference>
<dbReference type="EC" id="3.2.1.55" evidence="3"/>
<evidence type="ECO:0000256" key="3">
    <source>
        <dbReference type="ARBA" id="ARBA00012670"/>
    </source>
</evidence>
<dbReference type="RefSeq" id="WP_163229429.1">
    <property type="nucleotide sequence ID" value="NZ_WHZW01000003.1"/>
</dbReference>
<proteinExistence type="inferred from homology"/>
<reference evidence="7 8" key="1">
    <citation type="submission" date="2019-10" db="EMBL/GenBank/DDBJ databases">
        <title>Bifidobacterium from non-human primates.</title>
        <authorList>
            <person name="Modesto M."/>
        </authorList>
    </citation>
    <scope>NUCLEOTIDE SEQUENCE [LARGE SCALE GENOMIC DNA]</scope>
    <source>
        <strain evidence="7 8">TRE17</strain>
    </source>
</reference>
<keyword evidence="5" id="KW-0378">Hydrolase</keyword>
<keyword evidence="4" id="KW-0732">Signal</keyword>